<accession>A0ABR7Z7R3</accession>
<dbReference type="Proteomes" id="UP000805841">
    <property type="component" value="Unassembled WGS sequence"/>
</dbReference>
<dbReference type="InterPro" id="IPR036979">
    <property type="entry name" value="CM_dom_sf"/>
</dbReference>
<evidence type="ECO:0000313" key="8">
    <source>
        <dbReference type="EMBL" id="MBD1601580.1"/>
    </source>
</evidence>
<evidence type="ECO:0000256" key="3">
    <source>
        <dbReference type="ARBA" id="ARBA00022729"/>
    </source>
</evidence>
<dbReference type="EMBL" id="JAAOCA010000037">
    <property type="protein sequence ID" value="MBD1601580.1"/>
    <property type="molecule type" value="Genomic_DNA"/>
</dbReference>
<comment type="function">
    <text evidence="5">Catalyzes the Claisen rearrangement of chorismate to prephenate.</text>
</comment>
<organism evidence="8 9">
    <name type="scientific">Pseudomonas typographi</name>
    <dbReference type="NCBI Taxonomy" id="2715964"/>
    <lineage>
        <taxon>Bacteria</taxon>
        <taxon>Pseudomonadati</taxon>
        <taxon>Pseudomonadota</taxon>
        <taxon>Gammaproteobacteria</taxon>
        <taxon>Pseudomonadales</taxon>
        <taxon>Pseudomonadaceae</taxon>
        <taxon>Pseudomonas</taxon>
    </lineage>
</organism>
<evidence type="ECO:0000256" key="1">
    <source>
        <dbReference type="ARBA" id="ARBA00004817"/>
    </source>
</evidence>
<dbReference type="PIRSF" id="PIRSF026640">
    <property type="entry name" value="Peripl_chor_mut"/>
    <property type="match status" value="1"/>
</dbReference>
<dbReference type="InterPro" id="IPR051331">
    <property type="entry name" value="Chorismate_mutase-related"/>
</dbReference>
<evidence type="ECO:0000256" key="5">
    <source>
        <dbReference type="PIRNR" id="PIRNR026640"/>
    </source>
</evidence>
<name>A0ABR7Z7R3_9PSED</name>
<dbReference type="NCBIfam" id="NF006741">
    <property type="entry name" value="PRK09269.1"/>
    <property type="match status" value="1"/>
</dbReference>
<dbReference type="EC" id="5.4.99.5" evidence="2 5"/>
<comment type="catalytic activity">
    <reaction evidence="5">
        <text>chorismate = prephenate</text>
        <dbReference type="Rhea" id="RHEA:13897"/>
        <dbReference type="ChEBI" id="CHEBI:29748"/>
        <dbReference type="ChEBI" id="CHEBI:29934"/>
        <dbReference type="EC" id="5.4.99.5"/>
    </reaction>
</comment>
<dbReference type="NCBIfam" id="TIGR01806">
    <property type="entry name" value="CM_mono2"/>
    <property type="match status" value="1"/>
</dbReference>
<dbReference type="SMART" id="SM00830">
    <property type="entry name" value="CM_2"/>
    <property type="match status" value="1"/>
</dbReference>
<comment type="pathway">
    <text evidence="1 5">Metabolic intermediate biosynthesis; prephenate biosynthesis; prephenate from chorismate: step 1/1.</text>
</comment>
<dbReference type="InterPro" id="IPR008240">
    <property type="entry name" value="Chorismate_mutase_periplasmic"/>
</dbReference>
<keyword evidence="4 5" id="KW-0413">Isomerase</keyword>
<evidence type="ECO:0000259" key="7">
    <source>
        <dbReference type="SMART" id="SM00830"/>
    </source>
</evidence>
<sequence length="183" mass="19728">MRHLLLFAFSALFCSSAFAAPTAGPQAIAALVDSMNQRVAVGYKVALSKWDSGKPVEDKPREHTVIMAATSLAPGYQVSPQWAEQLFSAQIEANKLAQYVYLADWAAAGKAPGDTRPDLLTEIRPQLDTLQKTLLVQMAAAAPYRQAAQCHTWVARAIAAGAPDNLRRVALVRATAELCTTPH</sequence>
<protein>
    <recommendedName>
        <fullName evidence="2 5">Chorismate mutase</fullName>
        <ecNumber evidence="2 5">5.4.99.5</ecNumber>
    </recommendedName>
</protein>
<dbReference type="Gene3D" id="1.20.59.10">
    <property type="entry name" value="Chorismate mutase"/>
    <property type="match status" value="1"/>
</dbReference>
<evidence type="ECO:0000256" key="4">
    <source>
        <dbReference type="ARBA" id="ARBA00023235"/>
    </source>
</evidence>
<evidence type="ECO:0000313" key="9">
    <source>
        <dbReference type="Proteomes" id="UP000805841"/>
    </source>
</evidence>
<reference evidence="8 9" key="1">
    <citation type="journal article" date="2020" name="Insects">
        <title>Bacteria Belonging to Pseudomonas typographi sp. nov. from the Bark Beetle Ips typographus Have Genomic Potential to Aid in the Host Ecology.</title>
        <authorList>
            <person name="Peral-Aranega E."/>
            <person name="Saati-Santamaria Z."/>
            <person name="Kolarik M."/>
            <person name="Rivas R."/>
            <person name="Garcia-Fraile P."/>
        </authorList>
    </citation>
    <scope>NUCLEOTIDE SEQUENCE [LARGE SCALE GENOMIC DNA]</scope>
    <source>
        <strain evidence="8 9">CA3A</strain>
    </source>
</reference>
<dbReference type="Pfam" id="PF01817">
    <property type="entry name" value="CM_2"/>
    <property type="match status" value="1"/>
</dbReference>
<dbReference type="PANTHER" id="PTHR38041">
    <property type="entry name" value="CHORISMATE MUTASE"/>
    <property type="match status" value="1"/>
</dbReference>
<keyword evidence="9" id="KW-1185">Reference proteome</keyword>
<keyword evidence="3 6" id="KW-0732">Signal</keyword>
<dbReference type="InterPro" id="IPR002701">
    <property type="entry name" value="CM_II_prokaryot"/>
</dbReference>
<comment type="caution">
    <text evidence="8">The sequence shown here is derived from an EMBL/GenBank/DDBJ whole genome shotgun (WGS) entry which is preliminary data.</text>
</comment>
<dbReference type="RefSeq" id="WP_190425072.1">
    <property type="nucleotide sequence ID" value="NZ_JAAOCA010000037.1"/>
</dbReference>
<gene>
    <name evidence="8" type="ORF">HAQ05_23160</name>
</gene>
<feature type="domain" description="Chorismate mutase" evidence="7">
    <location>
        <begin position="22"/>
        <end position="101"/>
    </location>
</feature>
<dbReference type="InterPro" id="IPR036263">
    <property type="entry name" value="Chorismate_II_sf"/>
</dbReference>
<proteinExistence type="predicted"/>
<dbReference type="SUPFAM" id="SSF48600">
    <property type="entry name" value="Chorismate mutase II"/>
    <property type="match status" value="1"/>
</dbReference>
<evidence type="ECO:0000256" key="6">
    <source>
        <dbReference type="SAM" id="SignalP"/>
    </source>
</evidence>
<evidence type="ECO:0000256" key="2">
    <source>
        <dbReference type="ARBA" id="ARBA00012404"/>
    </source>
</evidence>
<feature type="signal peptide" evidence="6">
    <location>
        <begin position="1"/>
        <end position="19"/>
    </location>
</feature>
<feature type="chain" id="PRO_5046855573" description="Chorismate mutase" evidence="6">
    <location>
        <begin position="20"/>
        <end position="183"/>
    </location>
</feature>
<dbReference type="PANTHER" id="PTHR38041:SF2">
    <property type="entry name" value="SECRETED CHORISMATE MUTASE"/>
    <property type="match status" value="1"/>
</dbReference>
<dbReference type="GO" id="GO:0004106">
    <property type="term" value="F:chorismate mutase activity"/>
    <property type="evidence" value="ECO:0007669"/>
    <property type="project" value="UniProtKB-EC"/>
</dbReference>